<keyword evidence="1" id="KW-0472">Membrane</keyword>
<name>A0ABR7ZZ67_9CYAN</name>
<proteinExistence type="predicted"/>
<evidence type="ECO:0000313" key="4">
    <source>
        <dbReference type="Proteomes" id="UP000642094"/>
    </source>
</evidence>
<keyword evidence="1" id="KW-1133">Transmembrane helix</keyword>
<keyword evidence="4" id="KW-1185">Reference proteome</keyword>
<gene>
    <name evidence="3" type="ORF">H6F41_13425</name>
</gene>
<dbReference type="PANTHER" id="PTHR35152">
    <property type="entry name" value="DOMAIN SIGNALLING PROTEIN, PUTATIVE (AFU_ORTHOLOGUE AFUA_5G11310)-RELATED"/>
    <property type="match status" value="1"/>
</dbReference>
<organism evidence="3 4">
    <name type="scientific">Pseudanabaena mucicola FACHB-723</name>
    <dbReference type="NCBI Taxonomy" id="2692860"/>
    <lineage>
        <taxon>Bacteria</taxon>
        <taxon>Bacillati</taxon>
        <taxon>Cyanobacteriota</taxon>
        <taxon>Cyanophyceae</taxon>
        <taxon>Pseudanabaenales</taxon>
        <taxon>Pseudanabaenaceae</taxon>
        <taxon>Pseudanabaena</taxon>
    </lineage>
</organism>
<accession>A0ABR7ZZ67</accession>
<feature type="transmembrane region" description="Helical" evidence="1">
    <location>
        <begin position="29"/>
        <end position="52"/>
    </location>
</feature>
<evidence type="ECO:0000313" key="3">
    <source>
        <dbReference type="EMBL" id="MBD2189139.1"/>
    </source>
</evidence>
<dbReference type="InterPro" id="IPR005330">
    <property type="entry name" value="MHYT_dom"/>
</dbReference>
<feature type="domain" description="MHYT" evidence="2">
    <location>
        <begin position="27"/>
        <end position="144"/>
    </location>
</feature>
<keyword evidence="1" id="KW-0812">Transmembrane</keyword>
<evidence type="ECO:0000259" key="2">
    <source>
        <dbReference type="PROSITE" id="PS50924"/>
    </source>
</evidence>
<feature type="transmembrane region" description="Helical" evidence="1">
    <location>
        <begin position="64"/>
        <end position="87"/>
    </location>
</feature>
<comment type="caution">
    <text evidence="1">Lacks conserved residue(s) required for the propagation of feature annotation.</text>
</comment>
<feature type="transmembrane region" description="Helical" evidence="1">
    <location>
        <begin position="126"/>
        <end position="143"/>
    </location>
</feature>
<reference evidence="3 4" key="1">
    <citation type="journal article" date="2020" name="ISME J.">
        <title>Comparative genomics reveals insights into cyanobacterial evolution and habitat adaptation.</title>
        <authorList>
            <person name="Chen M.Y."/>
            <person name="Teng W.K."/>
            <person name="Zhao L."/>
            <person name="Hu C.X."/>
            <person name="Zhou Y.K."/>
            <person name="Han B.P."/>
            <person name="Song L.R."/>
            <person name="Shu W.S."/>
        </authorList>
    </citation>
    <scope>NUCLEOTIDE SEQUENCE [LARGE SCALE GENOMIC DNA]</scope>
    <source>
        <strain evidence="3 4">FACHB-723</strain>
    </source>
</reference>
<evidence type="ECO:0000256" key="1">
    <source>
        <dbReference type="PROSITE-ProRule" id="PRU00244"/>
    </source>
</evidence>
<dbReference type="EMBL" id="JACJQB010000029">
    <property type="protein sequence ID" value="MBD2189139.1"/>
    <property type="molecule type" value="Genomic_DNA"/>
</dbReference>
<dbReference type="Proteomes" id="UP000642094">
    <property type="component" value="Unassembled WGS sequence"/>
</dbReference>
<dbReference type="PANTHER" id="PTHR35152:SF1">
    <property type="entry name" value="DOMAIN SIGNALLING PROTEIN, PUTATIVE (AFU_ORTHOLOGUE AFUA_5G11310)-RELATED"/>
    <property type="match status" value="1"/>
</dbReference>
<feature type="transmembrane region" description="Helical" evidence="1">
    <location>
        <begin position="99"/>
        <end position="119"/>
    </location>
</feature>
<comment type="caution">
    <text evidence="3">The sequence shown here is derived from an EMBL/GenBank/DDBJ whole genome shotgun (WGS) entry which is preliminary data.</text>
</comment>
<dbReference type="Pfam" id="PF03707">
    <property type="entry name" value="MHYT"/>
    <property type="match status" value="1"/>
</dbReference>
<dbReference type="RefSeq" id="WP_190403970.1">
    <property type="nucleotide sequence ID" value="NZ_JACJQB010000029.1"/>
</dbReference>
<protein>
    <submittedName>
        <fullName evidence="3">Sensor domain-containing protein</fullName>
    </submittedName>
</protein>
<sequence length="144" mass="15841">MFGNYSSDYLYFINQIPENISLYEGEYNFGLVLLSIAIAIFTAYMAFLMGQFAEPITSKKLRSLLLSLSGLAMGVGIWSMHFIGMLGFKLPCGISYNPWLTVFSMLPAVAASIYAMHFISRPQPSFKILLGGGTLFGLGIGTMH</sequence>
<dbReference type="PROSITE" id="PS50924">
    <property type="entry name" value="MHYT"/>
    <property type="match status" value="1"/>
</dbReference>